<keyword evidence="3" id="KW-1185">Reference proteome</keyword>
<name>A0A3D9SXA8_9ACTN</name>
<dbReference type="OrthoDB" id="4258344at2"/>
<dbReference type="RefSeq" id="WP_116022729.1">
    <property type="nucleotide sequence ID" value="NZ_QTTT01000001.1"/>
</dbReference>
<accession>A0A3D9SXA8</accession>
<organism evidence="2 3">
    <name type="scientific">Thermomonospora umbrina</name>
    <dbReference type="NCBI Taxonomy" id="111806"/>
    <lineage>
        <taxon>Bacteria</taxon>
        <taxon>Bacillati</taxon>
        <taxon>Actinomycetota</taxon>
        <taxon>Actinomycetes</taxon>
        <taxon>Streptosporangiales</taxon>
        <taxon>Thermomonosporaceae</taxon>
        <taxon>Thermomonospora</taxon>
    </lineage>
</organism>
<dbReference type="InterPro" id="IPR014914">
    <property type="entry name" value="RES_dom"/>
</dbReference>
<evidence type="ECO:0000313" key="2">
    <source>
        <dbReference type="EMBL" id="REE97204.1"/>
    </source>
</evidence>
<evidence type="ECO:0000259" key="1">
    <source>
        <dbReference type="SMART" id="SM00953"/>
    </source>
</evidence>
<dbReference type="Proteomes" id="UP000256661">
    <property type="component" value="Unassembled WGS sequence"/>
</dbReference>
<dbReference type="EMBL" id="QTTT01000001">
    <property type="protein sequence ID" value="REE97204.1"/>
    <property type="molecule type" value="Genomic_DNA"/>
</dbReference>
<dbReference type="Pfam" id="PF08808">
    <property type="entry name" value="RES"/>
    <property type="match status" value="1"/>
</dbReference>
<feature type="domain" description="RES" evidence="1">
    <location>
        <begin position="37"/>
        <end position="188"/>
    </location>
</feature>
<dbReference type="SMART" id="SM00953">
    <property type="entry name" value="RES"/>
    <property type="match status" value="1"/>
</dbReference>
<comment type="caution">
    <text evidence="2">The sequence shown here is derived from an EMBL/GenBank/DDBJ whole genome shotgun (WGS) entry which is preliminary data.</text>
</comment>
<dbReference type="AlphaFoldDB" id="A0A3D9SXA8"/>
<evidence type="ECO:0000313" key="3">
    <source>
        <dbReference type="Proteomes" id="UP000256661"/>
    </source>
</evidence>
<sequence>MARFLPPDGYVPDPVLHTLPADTVLWRVHRRDHRPDAFRRETTDANDPSGGRFDGTGRHPYAALYVGRQAATALSELLLRDVPYDRQGFRQIPRAAVRGRRASVMFTRRELVLVDLRAEEGLNAVAQDAWLVTADRTDYHLTRHWAGWIREHAPKSQGLLWYSRRLLGRESLVLFGDRCEPLESLVVIDDERSVDLDDAEGAEFVNHALAPFKARIDPPGRT</sequence>
<proteinExistence type="predicted"/>
<gene>
    <name evidence="2" type="ORF">DFJ69_2666</name>
</gene>
<reference evidence="2 3" key="1">
    <citation type="submission" date="2018-08" db="EMBL/GenBank/DDBJ databases">
        <title>Sequencing the genomes of 1000 actinobacteria strains.</title>
        <authorList>
            <person name="Klenk H.-P."/>
        </authorList>
    </citation>
    <scope>NUCLEOTIDE SEQUENCE [LARGE SCALE GENOMIC DNA]</scope>
    <source>
        <strain evidence="2 3">DSM 43927</strain>
    </source>
</reference>
<protein>
    <submittedName>
        <fullName evidence="2">RES domain-containing protein</fullName>
    </submittedName>
</protein>